<dbReference type="InterPro" id="IPR057326">
    <property type="entry name" value="KR_dom"/>
</dbReference>
<sequence length="1536" mass="162170">MSGRYPQSRNVDELWGHLAAGRDLLSQTTRWPLFQADGSPGICPRGGYLDDIDEFDPLFFNISGVEARFMDPQQRLFLQEAWTALEDAAQVGQGIEGLRCGVYVGCGGGDYRSLFGAAPPQAFWGNSGSIIPARISYYLDLQGPAVTVDTACSSSLVAIHLACQGLWHGETDLALAGGVMVQCTPMYALQTSGAGMNSADGRCYTFDERANGFVAGEGVAAVVLKRLEEALADGDPIHGVIRGSGINQDGATNGITAPSALSQERLERQVYDDFGIDPDTIQLVEAHGTGTKLGDPIEFRALTNAFRRDTARTGFCAIGSIKTNLGHCATAAGVAGVIKILLSLRHRQMPPSLNFEQGNSHIDFANSPFFVNTTLRPWLPAAGQPRRAAVSSFGFSGTNAHLVIDEAPPRRRRAQPRAAYLMALSARTPDQLRQQAQQLADWLGSNSADAGDISYTLLRGRRHFAYRLACVVNDTAQLRQLLAGWLQRGDSAGIYLSNPEHETQVWRREDLVDLSDCLAQPADIHRQRLLQAAAQFAQDPRVDFAPLFAQNDCSKLSLPTYPFARESYWVPPQPEAALPAAAAFGMPAPSRAGEAVVAESFAVASAAADAEIESFANNATNAASSAVAPAGAAVDERAPLLFQELWQPSALPAAAPTARKLLVLLSDPQRQAALRAAVPDGVEIQFLASADGTDDATPRVPAYTIEAFAQAIDTLKNTHGRFDGAWYLWPLEQPELVRDYTPLVLLIQALALVQLPVARLLLAADCRDAVEQSHAESWIAAGRSLKMVLAQTQAVAVIGAAAERADLAQWTQRLWQEQHVAQAQSVRYTAQGRETLQVQAYAEAVTPGALRQGGTYMITGGLGGLGWLFAHHLSRQYAANLVLIGRSVLDANRHAQLSALEAAGGQALYLSCDVADAAALQAALAQARARFGALHGVLHAAGVDGGKHILAKGVDEFGAVLAPKIGGTLALDAALADDALDFICYFSSSSAVLGDFGSVDYAVGNRFELAHAVQAQQRRAEGAGGPRRLAILWPLWRDGGMNLQADDTTHLYLKTSGQRALEADEGVALLERLLGTTASHVLVMAGERARIERYLGLAPAAAATASPTGAAANASPAGIAVTASPAGATAAPQRAVAASAAPLAARRGELAGLDLAQCVVWDLSEIAAKLLQLPRARLSPQENLADFGFDSLSLAEFAERLNAHFGLPVTPSLFFKYGTLGKLGSFFAQSHGDALKAFYSGGGDHSGKAINAANATNAVTSPASPAPMPGSAVPSAFATPASTNAAASAPNEAIAVTGLSGRFPQARSVDELWQILAQGRDAVTEIPAERFAWQDYAAVLSSHWLGALPGVAEFDPAFFEISPREAVTMDPRQRLLLQEAYKALEDAGYGDAQLQRQRIGVFVGVEQGDYAQLAGDGGSLIGSNDAILAARLSYALNLRGPAMAINTACSSGLVAAHQAVLSLRAGECEAAIVAGVSLVLSPGSYIAMSQAGMLSPTGRCRAFDRAADGMVPGEAIVALVFKRLSQAQRDGDVIHA</sequence>
<dbReference type="InterPro" id="IPR014031">
    <property type="entry name" value="Ketoacyl_synth_C"/>
</dbReference>
<dbReference type="SMART" id="SM00822">
    <property type="entry name" value="PKS_KR"/>
    <property type="match status" value="1"/>
</dbReference>
<evidence type="ECO:0000256" key="4">
    <source>
        <dbReference type="ARBA" id="ARBA00022553"/>
    </source>
</evidence>
<comment type="pathway">
    <text evidence="1">Lipid metabolism; fatty acid biosynthesis.</text>
</comment>
<dbReference type="InterPro" id="IPR050091">
    <property type="entry name" value="PKS_NRPS_Biosynth_Enz"/>
</dbReference>
<feature type="non-terminal residue" evidence="8">
    <location>
        <position position="1536"/>
    </location>
</feature>
<name>A0ABT1QZN6_9GAMM</name>
<dbReference type="PROSITE" id="PS00606">
    <property type="entry name" value="KS3_1"/>
    <property type="match status" value="1"/>
</dbReference>
<feature type="domain" description="Ketosynthase family 3 (KS3)" evidence="7">
    <location>
        <begin position="1"/>
        <end position="406"/>
    </location>
</feature>
<dbReference type="PANTHER" id="PTHR43775">
    <property type="entry name" value="FATTY ACID SYNTHASE"/>
    <property type="match status" value="1"/>
</dbReference>
<dbReference type="InterPro" id="IPR009081">
    <property type="entry name" value="PP-bd_ACP"/>
</dbReference>
<dbReference type="InterPro" id="IPR013968">
    <property type="entry name" value="PKS_KR"/>
</dbReference>
<feature type="domain" description="Carrier" evidence="6">
    <location>
        <begin position="1154"/>
        <end position="1231"/>
    </location>
</feature>
<dbReference type="Gene3D" id="3.40.47.10">
    <property type="match status" value="2"/>
</dbReference>
<dbReference type="Gene3D" id="3.40.50.720">
    <property type="entry name" value="NAD(P)-binding Rossmann-like Domain"/>
    <property type="match status" value="1"/>
</dbReference>
<organism evidence="8 9">
    <name type="scientific">Tahibacter harae</name>
    <dbReference type="NCBI Taxonomy" id="2963937"/>
    <lineage>
        <taxon>Bacteria</taxon>
        <taxon>Pseudomonadati</taxon>
        <taxon>Pseudomonadota</taxon>
        <taxon>Gammaproteobacteria</taxon>
        <taxon>Lysobacterales</taxon>
        <taxon>Rhodanobacteraceae</taxon>
        <taxon>Tahibacter</taxon>
    </lineage>
</organism>
<dbReference type="InterPro" id="IPR016039">
    <property type="entry name" value="Thiolase-like"/>
</dbReference>
<dbReference type="InterPro" id="IPR014030">
    <property type="entry name" value="Ketoacyl_synth_N"/>
</dbReference>
<protein>
    <submittedName>
        <fullName evidence="8">SDR family NAD(P)-dependent oxidoreductase</fullName>
    </submittedName>
</protein>
<dbReference type="InterPro" id="IPR020806">
    <property type="entry name" value="PKS_PP-bd"/>
</dbReference>
<evidence type="ECO:0000313" key="9">
    <source>
        <dbReference type="Proteomes" id="UP001165498"/>
    </source>
</evidence>
<evidence type="ECO:0000259" key="7">
    <source>
        <dbReference type="PROSITE" id="PS52004"/>
    </source>
</evidence>
<keyword evidence="4" id="KW-0597">Phosphoprotein</keyword>
<dbReference type="InterPro" id="IPR020841">
    <property type="entry name" value="PKS_Beta-ketoAc_synthase_dom"/>
</dbReference>
<comment type="caution">
    <text evidence="8">The sequence shown here is derived from an EMBL/GenBank/DDBJ whole genome shotgun (WGS) entry which is preliminary data.</text>
</comment>
<evidence type="ECO:0000313" key="8">
    <source>
        <dbReference type="EMBL" id="MCQ4167720.1"/>
    </source>
</evidence>
<dbReference type="Pfam" id="PF00109">
    <property type="entry name" value="ketoacyl-synt"/>
    <property type="match status" value="2"/>
</dbReference>
<comment type="similarity">
    <text evidence="2">Belongs to the short-chain dehydrogenases/reductases (SDR) family.</text>
</comment>
<evidence type="ECO:0000256" key="5">
    <source>
        <dbReference type="ARBA" id="ARBA00022679"/>
    </source>
</evidence>
<dbReference type="SMART" id="SM00823">
    <property type="entry name" value="PKS_PP"/>
    <property type="match status" value="1"/>
</dbReference>
<feature type="domain" description="Ketosynthase family 3 (KS3)" evidence="7">
    <location>
        <begin position="1291"/>
        <end position="1536"/>
    </location>
</feature>
<dbReference type="InterPro" id="IPR018201">
    <property type="entry name" value="Ketoacyl_synth_AS"/>
</dbReference>
<evidence type="ECO:0000256" key="1">
    <source>
        <dbReference type="ARBA" id="ARBA00005194"/>
    </source>
</evidence>
<dbReference type="Gene3D" id="1.10.1240.100">
    <property type="match status" value="1"/>
</dbReference>
<dbReference type="PROSITE" id="PS50075">
    <property type="entry name" value="CARRIER"/>
    <property type="match status" value="1"/>
</dbReference>
<keyword evidence="3" id="KW-0596">Phosphopantetheine</keyword>
<dbReference type="InterPro" id="IPR036291">
    <property type="entry name" value="NAD(P)-bd_dom_sf"/>
</dbReference>
<dbReference type="RefSeq" id="WP_255916901.1">
    <property type="nucleotide sequence ID" value="NZ_JANFQO010000056.1"/>
</dbReference>
<dbReference type="SUPFAM" id="SSF51735">
    <property type="entry name" value="NAD(P)-binding Rossmann-fold domains"/>
    <property type="match status" value="1"/>
</dbReference>
<dbReference type="PANTHER" id="PTHR43775:SF37">
    <property type="entry name" value="SI:DKEY-61P9.11"/>
    <property type="match status" value="1"/>
</dbReference>
<accession>A0ABT1QZN6</accession>
<dbReference type="PROSITE" id="PS52004">
    <property type="entry name" value="KS3_2"/>
    <property type="match status" value="2"/>
</dbReference>
<evidence type="ECO:0000256" key="3">
    <source>
        <dbReference type="ARBA" id="ARBA00022450"/>
    </source>
</evidence>
<evidence type="ECO:0000259" key="6">
    <source>
        <dbReference type="PROSITE" id="PS50075"/>
    </source>
</evidence>
<dbReference type="EMBL" id="JANFQO010000056">
    <property type="protein sequence ID" value="MCQ4167720.1"/>
    <property type="molecule type" value="Genomic_DNA"/>
</dbReference>
<evidence type="ECO:0000256" key="2">
    <source>
        <dbReference type="ARBA" id="ARBA00006484"/>
    </source>
</evidence>
<dbReference type="SMART" id="SM00825">
    <property type="entry name" value="PKS_KS"/>
    <property type="match status" value="2"/>
</dbReference>
<keyword evidence="5" id="KW-0808">Transferase</keyword>
<reference evidence="8" key="1">
    <citation type="submission" date="2022-07" db="EMBL/GenBank/DDBJ databases">
        <title>Tahibacter sp., a new gammaproteobacterium isolated from the silt sample collected at pig farm.</title>
        <authorList>
            <person name="Chen H."/>
        </authorList>
    </citation>
    <scope>NUCLEOTIDE SEQUENCE</scope>
    <source>
        <strain evidence="8">P2K</strain>
    </source>
</reference>
<dbReference type="CDD" id="cd00833">
    <property type="entry name" value="PKS"/>
    <property type="match status" value="2"/>
</dbReference>
<dbReference type="Pfam" id="PF22621">
    <property type="entry name" value="CurL-like_PKS_C"/>
    <property type="match status" value="1"/>
</dbReference>
<dbReference type="SUPFAM" id="SSF47336">
    <property type="entry name" value="ACP-like"/>
    <property type="match status" value="1"/>
</dbReference>
<dbReference type="Proteomes" id="UP001165498">
    <property type="component" value="Unassembled WGS sequence"/>
</dbReference>
<dbReference type="SUPFAM" id="SSF53901">
    <property type="entry name" value="Thiolase-like"/>
    <property type="match status" value="2"/>
</dbReference>
<dbReference type="Pfam" id="PF02801">
    <property type="entry name" value="Ketoacyl-synt_C"/>
    <property type="match status" value="1"/>
</dbReference>
<dbReference type="Pfam" id="PF08659">
    <property type="entry name" value="KR"/>
    <property type="match status" value="1"/>
</dbReference>
<keyword evidence="9" id="KW-1185">Reference proteome</keyword>
<dbReference type="Gene3D" id="1.10.1200.10">
    <property type="entry name" value="ACP-like"/>
    <property type="match status" value="1"/>
</dbReference>
<proteinExistence type="inferred from homology"/>
<gene>
    <name evidence="8" type="ORF">NM961_23705</name>
</gene>
<dbReference type="InterPro" id="IPR036736">
    <property type="entry name" value="ACP-like_sf"/>
</dbReference>
<dbReference type="Pfam" id="PF00550">
    <property type="entry name" value="PP-binding"/>
    <property type="match status" value="1"/>
</dbReference>